<keyword evidence="3" id="KW-1185">Reference proteome</keyword>
<dbReference type="Gene3D" id="3.30.465.10">
    <property type="match status" value="1"/>
</dbReference>
<comment type="caution">
    <text evidence="2">The sequence shown here is derived from an EMBL/GenBank/DDBJ whole genome shotgun (WGS) entry which is preliminary data.</text>
</comment>
<feature type="domain" description="Berberine/berberine-like" evidence="1">
    <location>
        <begin position="87"/>
        <end position="124"/>
    </location>
</feature>
<evidence type="ECO:0000313" key="2">
    <source>
        <dbReference type="EMBL" id="KAK9775079.1"/>
    </source>
</evidence>
<name>A0ABR2XMR6_9PEZI</name>
<dbReference type="InterPro" id="IPR012951">
    <property type="entry name" value="BBE"/>
</dbReference>
<sequence length="149" mass="16949">MNAFKPAVTDGTFLLGFNGLSVADDLEQRMHPENAVFPGWRRAIAACSLTTFWDYETALEKNLIFKEMLVKDHIPVIGTATPGSGIYLNEVDPWYKGDWKQELYGVNYDRLLKIKHEYDPDHLLYGHFAVGSDEYTVQSDGRLCMVWAA</sequence>
<accession>A0ABR2XMR6</accession>
<dbReference type="Proteomes" id="UP001465668">
    <property type="component" value="Unassembled WGS sequence"/>
</dbReference>
<proteinExistence type="predicted"/>
<evidence type="ECO:0000259" key="1">
    <source>
        <dbReference type="Pfam" id="PF08031"/>
    </source>
</evidence>
<dbReference type="Gene3D" id="3.40.462.20">
    <property type="match status" value="1"/>
</dbReference>
<dbReference type="Pfam" id="PF08031">
    <property type="entry name" value="BBE"/>
    <property type="match status" value="1"/>
</dbReference>
<protein>
    <submittedName>
        <fullName evidence="2">FAD-binding PCMH-type domain-containing protein</fullName>
    </submittedName>
</protein>
<evidence type="ECO:0000313" key="3">
    <source>
        <dbReference type="Proteomes" id="UP001465668"/>
    </source>
</evidence>
<reference evidence="2 3" key="1">
    <citation type="submission" date="2024-02" db="EMBL/GenBank/DDBJ databases">
        <title>First draft genome assembly of two strains of Seiridium cardinale.</title>
        <authorList>
            <person name="Emiliani G."/>
            <person name="Scali E."/>
        </authorList>
    </citation>
    <scope>NUCLEOTIDE SEQUENCE [LARGE SCALE GENOMIC DNA]</scope>
    <source>
        <strain evidence="2 3">BM-138-000479</strain>
    </source>
</reference>
<organism evidence="2 3">
    <name type="scientific">Seiridium cardinale</name>
    <dbReference type="NCBI Taxonomy" id="138064"/>
    <lineage>
        <taxon>Eukaryota</taxon>
        <taxon>Fungi</taxon>
        <taxon>Dikarya</taxon>
        <taxon>Ascomycota</taxon>
        <taxon>Pezizomycotina</taxon>
        <taxon>Sordariomycetes</taxon>
        <taxon>Xylariomycetidae</taxon>
        <taxon>Amphisphaeriales</taxon>
        <taxon>Sporocadaceae</taxon>
        <taxon>Seiridium</taxon>
    </lineage>
</organism>
<gene>
    <name evidence="2" type="ORF">SCAR479_08353</name>
</gene>
<dbReference type="EMBL" id="JARVKM010000037">
    <property type="protein sequence ID" value="KAK9775079.1"/>
    <property type="molecule type" value="Genomic_DNA"/>
</dbReference>
<dbReference type="InterPro" id="IPR016169">
    <property type="entry name" value="FAD-bd_PCMH_sub2"/>
</dbReference>